<feature type="compositionally biased region" description="Basic and acidic residues" evidence="2">
    <location>
        <begin position="384"/>
        <end position="412"/>
    </location>
</feature>
<reference evidence="3 4" key="1">
    <citation type="submission" date="2021-06" db="EMBL/GenBank/DDBJ databases">
        <authorList>
            <person name="Palmer J.M."/>
        </authorList>
    </citation>
    <scope>NUCLEOTIDE SEQUENCE [LARGE SCALE GENOMIC DNA]</scope>
    <source>
        <strain evidence="3 4">GA_2019</strain>
        <tissue evidence="3">Muscle</tissue>
    </source>
</reference>
<evidence type="ECO:0000313" key="4">
    <source>
        <dbReference type="Proteomes" id="UP001476798"/>
    </source>
</evidence>
<feature type="coiled-coil region" evidence="1">
    <location>
        <begin position="108"/>
        <end position="190"/>
    </location>
</feature>
<proteinExistence type="predicted"/>
<sequence length="537" mass="62240">MAKNNQKMSSLKHAPGSSSQQDNSNKTIFNKVLPLLKEATNVFDENENLTIQLREINRRIGDTESLKEDYQYLVKQICIYRKVNEHLKHQFNDVKIKVEAQASFRDKYRRKQKELENLVQSNKNYEEVVRDLTLKLQDPTVLIENYQRAKDKKENLLQQNKWLVKQVHEVQNQLLKQNQLEKKCEKTEQDNRSSHMKNTVLEKQLDWLEDKLWQKETDFMASYTKTLHIKISKLQQQHRADKCWTDKLKKIRNNWTAINQMNCKLQTEHERLQLELREAKSLKIKHSEIHSAVMAMEEENCSLSQDNHRLRKELNDFQIMEDKLETSNDNFQEMSPCPTKTEERECTQTEQSEQTRDVTFPKSFHPVEEREISTSLGGPDADDECIKTEAESDKTQSETDSKSLEEEYRIEGSTDFTLSSKHPVGESGISTSQGGPDADNECVETEVKSVKTQSAVALKSLEVDASSECLVDLSSSPVHPVNETKISANQGGPSAYNTCDGSEAQLSNYRGSWRNMSLYNMFYIIPQTTYNYFLGKR</sequence>
<protein>
    <submittedName>
        <fullName evidence="3">Uncharacterized protein</fullName>
    </submittedName>
</protein>
<evidence type="ECO:0000256" key="2">
    <source>
        <dbReference type="SAM" id="MobiDB-lite"/>
    </source>
</evidence>
<name>A0ABV0NQ34_9TELE</name>
<evidence type="ECO:0000256" key="1">
    <source>
        <dbReference type="SAM" id="Coils"/>
    </source>
</evidence>
<evidence type="ECO:0000313" key="3">
    <source>
        <dbReference type="EMBL" id="MEQ2173506.1"/>
    </source>
</evidence>
<accession>A0ABV0NQ34</accession>
<comment type="caution">
    <text evidence="3">The sequence shown here is derived from an EMBL/GenBank/DDBJ whole genome shotgun (WGS) entry which is preliminary data.</text>
</comment>
<gene>
    <name evidence="3" type="ORF">GOODEAATRI_032767</name>
</gene>
<keyword evidence="1" id="KW-0175">Coiled coil</keyword>
<organism evidence="3 4">
    <name type="scientific">Goodea atripinnis</name>
    <dbReference type="NCBI Taxonomy" id="208336"/>
    <lineage>
        <taxon>Eukaryota</taxon>
        <taxon>Metazoa</taxon>
        <taxon>Chordata</taxon>
        <taxon>Craniata</taxon>
        <taxon>Vertebrata</taxon>
        <taxon>Euteleostomi</taxon>
        <taxon>Actinopterygii</taxon>
        <taxon>Neopterygii</taxon>
        <taxon>Teleostei</taxon>
        <taxon>Neoteleostei</taxon>
        <taxon>Acanthomorphata</taxon>
        <taxon>Ovalentaria</taxon>
        <taxon>Atherinomorphae</taxon>
        <taxon>Cyprinodontiformes</taxon>
        <taxon>Goodeidae</taxon>
        <taxon>Goodea</taxon>
    </lineage>
</organism>
<feature type="region of interest" description="Disordered" evidence="2">
    <location>
        <begin position="1"/>
        <end position="24"/>
    </location>
</feature>
<dbReference type="EMBL" id="JAHRIO010046301">
    <property type="protein sequence ID" value="MEQ2173506.1"/>
    <property type="molecule type" value="Genomic_DNA"/>
</dbReference>
<feature type="region of interest" description="Disordered" evidence="2">
    <location>
        <begin position="329"/>
        <end position="442"/>
    </location>
</feature>
<dbReference type="Proteomes" id="UP001476798">
    <property type="component" value="Unassembled WGS sequence"/>
</dbReference>
<keyword evidence="4" id="KW-1185">Reference proteome</keyword>